<accession>A0A1R1PHS0</accession>
<organism evidence="1 2">
    <name type="scientific">Zancudomyces culisetae</name>
    <name type="common">Gut fungus</name>
    <name type="synonym">Smittium culisetae</name>
    <dbReference type="NCBI Taxonomy" id="1213189"/>
    <lineage>
        <taxon>Eukaryota</taxon>
        <taxon>Fungi</taxon>
        <taxon>Fungi incertae sedis</taxon>
        <taxon>Zoopagomycota</taxon>
        <taxon>Kickxellomycotina</taxon>
        <taxon>Harpellomycetes</taxon>
        <taxon>Harpellales</taxon>
        <taxon>Legeriomycetaceae</taxon>
        <taxon>Zancudomyces</taxon>
    </lineage>
</organism>
<gene>
    <name evidence="1" type="ORF">AX774_g6101</name>
</gene>
<name>A0A1R1PHS0_ZANCU</name>
<sequence length="154" mass="17748">MDIDLKSIIKELKNHNLPFEGLSGIDKQSFEKHNTHTISDFTLDGDPKDFYVKFVNFDERPQNTALLNQCKKLIERVFYPILDASTKYMDKNMSPIFDQNLTISSYKEAFSSFNFTELLYNPIEKAQSRDTTRGCELINKSNTHASFSSVVNSM</sequence>
<evidence type="ECO:0000313" key="1">
    <source>
        <dbReference type="EMBL" id="OMH80463.1"/>
    </source>
</evidence>
<proteinExistence type="predicted"/>
<dbReference type="Proteomes" id="UP000188320">
    <property type="component" value="Unassembled WGS sequence"/>
</dbReference>
<reference evidence="2" key="1">
    <citation type="submission" date="2017-01" db="EMBL/GenBank/DDBJ databases">
        <authorList>
            <person name="Wang Y."/>
            <person name="White M."/>
            <person name="Kvist S."/>
            <person name="Moncalvo J.-M."/>
        </authorList>
    </citation>
    <scope>NUCLEOTIDE SEQUENCE [LARGE SCALE GENOMIC DNA]</scope>
    <source>
        <strain evidence="2">COL-18-3</strain>
    </source>
</reference>
<evidence type="ECO:0000313" key="2">
    <source>
        <dbReference type="Proteomes" id="UP000188320"/>
    </source>
</evidence>
<dbReference type="AlphaFoldDB" id="A0A1R1PHS0"/>
<comment type="caution">
    <text evidence="1">The sequence shown here is derived from an EMBL/GenBank/DDBJ whole genome shotgun (WGS) entry which is preliminary data.</text>
</comment>
<protein>
    <submittedName>
        <fullName evidence="1">Uncharacterized protein</fullName>
    </submittedName>
</protein>
<keyword evidence="2" id="KW-1185">Reference proteome</keyword>
<dbReference type="EMBL" id="LSSK01001177">
    <property type="protein sequence ID" value="OMH80463.1"/>
    <property type="molecule type" value="Genomic_DNA"/>
</dbReference>